<dbReference type="InterPro" id="IPR003786">
    <property type="entry name" value="FdhD"/>
</dbReference>
<reference evidence="1" key="1">
    <citation type="journal article" date="2014" name="Int. J. Syst. Evol. Microbiol.">
        <title>Complete genome sequence of Corynebacterium casei LMG S-19264T (=DSM 44701T), isolated from a smear-ripened cheese.</title>
        <authorList>
            <consortium name="US DOE Joint Genome Institute (JGI-PGF)"/>
            <person name="Walter F."/>
            <person name="Albersmeier A."/>
            <person name="Kalinowski J."/>
            <person name="Ruckert C."/>
        </authorList>
    </citation>
    <scope>NUCLEOTIDE SEQUENCE</scope>
    <source>
        <strain evidence="1">CGMCC 1.15322</strain>
    </source>
</reference>
<dbReference type="PANTHER" id="PTHR30592">
    <property type="entry name" value="FORMATE DEHYDROGENASE"/>
    <property type="match status" value="1"/>
</dbReference>
<protein>
    <submittedName>
        <fullName evidence="1">Sulfurtransferase FdhD</fullName>
    </submittedName>
</protein>
<gene>
    <name evidence="1" type="primary">fdhD</name>
    <name evidence="1" type="ORF">GCM10011496_10020</name>
</gene>
<name>A0A916SAU5_9BURK</name>
<dbReference type="Gene3D" id="3.10.20.10">
    <property type="match status" value="1"/>
</dbReference>
<accession>A0A916SAU5</accession>
<proteinExistence type="predicted"/>
<dbReference type="EMBL" id="BMIG01000003">
    <property type="protein sequence ID" value="GGA91140.1"/>
    <property type="molecule type" value="Genomic_DNA"/>
</dbReference>
<dbReference type="InterPro" id="IPR016193">
    <property type="entry name" value="Cytidine_deaminase-like"/>
</dbReference>
<dbReference type="PIRSF" id="PIRSF015626">
    <property type="entry name" value="FdhD"/>
    <property type="match status" value="1"/>
</dbReference>
<dbReference type="Gene3D" id="3.40.140.10">
    <property type="entry name" value="Cytidine Deaminase, domain 2"/>
    <property type="match status" value="1"/>
</dbReference>
<keyword evidence="2" id="KW-1185">Reference proteome</keyword>
<dbReference type="Pfam" id="PF02634">
    <property type="entry name" value="FdhD-NarQ"/>
    <property type="match status" value="2"/>
</dbReference>
<organism evidence="1 2">
    <name type="scientific">Polaromonas eurypsychrophila</name>
    <dbReference type="NCBI Taxonomy" id="1614635"/>
    <lineage>
        <taxon>Bacteria</taxon>
        <taxon>Pseudomonadati</taxon>
        <taxon>Pseudomonadota</taxon>
        <taxon>Betaproteobacteria</taxon>
        <taxon>Burkholderiales</taxon>
        <taxon>Comamonadaceae</taxon>
        <taxon>Polaromonas</taxon>
    </lineage>
</organism>
<dbReference type="AlphaFoldDB" id="A0A916SAU5"/>
<dbReference type="GO" id="GO:0016783">
    <property type="term" value="F:sulfurtransferase activity"/>
    <property type="evidence" value="ECO:0007669"/>
    <property type="project" value="InterPro"/>
</dbReference>
<dbReference type="PANTHER" id="PTHR30592:SF4">
    <property type="entry name" value="SULFUR CARRIER PROTEIN FDHD"/>
    <property type="match status" value="1"/>
</dbReference>
<reference evidence="1" key="2">
    <citation type="submission" date="2020-09" db="EMBL/GenBank/DDBJ databases">
        <authorList>
            <person name="Sun Q."/>
            <person name="Zhou Y."/>
        </authorList>
    </citation>
    <scope>NUCLEOTIDE SEQUENCE</scope>
    <source>
        <strain evidence="1">CGMCC 1.15322</strain>
    </source>
</reference>
<dbReference type="RefSeq" id="WP_229676195.1">
    <property type="nucleotide sequence ID" value="NZ_BMIG01000003.1"/>
</dbReference>
<dbReference type="SUPFAM" id="SSF53927">
    <property type="entry name" value="Cytidine deaminase-like"/>
    <property type="match status" value="2"/>
</dbReference>
<evidence type="ECO:0000313" key="2">
    <source>
        <dbReference type="Proteomes" id="UP000620596"/>
    </source>
</evidence>
<dbReference type="Proteomes" id="UP000620596">
    <property type="component" value="Unassembled WGS sequence"/>
</dbReference>
<evidence type="ECO:0000313" key="1">
    <source>
        <dbReference type="EMBL" id="GGA91140.1"/>
    </source>
</evidence>
<sequence length="328" mass="34998">MPHLTRAQAPLTCEIDAVNEYGESHKIAIPAERALTVYVDKRELVTLMTLGAHPELLVLGYLRNQRLIRQVGDIESITVDWDVGAAAVRTRHGIADIEEKTAKRVVTTGCGQGSVFGGLMDEVDQIVLPADAQITQGQLYGLVNTIRLKETTYKSAGSVHACALFAVTADEPEMLLFVEDVGRHNAIDTIAGWMWINMAPTLSMAPTFPTACDSLPLAREEGALRLRPGEASSAAPAGEEGGALAGLVFYTTGRLTSEMVIKSAQMGVPIVVSRSGITQMGHQVAQAVGLCAIGRATNKRFVCYSSAQRLHLQPELAGPKIRASAGPA</sequence>
<comment type="caution">
    <text evidence="1">The sequence shown here is derived from an EMBL/GenBank/DDBJ whole genome shotgun (WGS) entry which is preliminary data.</text>
</comment>